<comment type="caution">
    <text evidence="2">The sequence shown here is derived from an EMBL/GenBank/DDBJ whole genome shotgun (WGS) entry which is preliminary data.</text>
</comment>
<reference evidence="2 3" key="1">
    <citation type="submission" date="2019-03" db="EMBL/GenBank/DDBJ databases">
        <title>Genomic Encyclopedia of Type Strains, Phase IV (KMG-IV): sequencing the most valuable type-strain genomes for metagenomic binning, comparative biology and taxonomic classification.</title>
        <authorList>
            <person name="Goeker M."/>
        </authorList>
    </citation>
    <scope>NUCLEOTIDE SEQUENCE [LARGE SCALE GENOMIC DNA]</scope>
    <source>
        <strain evidence="2 3">DSM 28287</strain>
    </source>
</reference>
<evidence type="ECO:0000313" key="3">
    <source>
        <dbReference type="Proteomes" id="UP000295500"/>
    </source>
</evidence>
<dbReference type="RefSeq" id="WP_133529124.1">
    <property type="nucleotide sequence ID" value="NZ_CALCQM010000004.1"/>
</dbReference>
<name>A0A4R6PXC6_9FIRM</name>
<protein>
    <recommendedName>
        <fullName evidence="4">Fibronectin type-III domain-containing protein</fullName>
    </recommendedName>
</protein>
<evidence type="ECO:0008006" key="4">
    <source>
        <dbReference type="Google" id="ProtNLM"/>
    </source>
</evidence>
<dbReference type="Proteomes" id="UP000295500">
    <property type="component" value="Unassembled WGS sequence"/>
</dbReference>
<organism evidence="2 3">
    <name type="scientific">Aminicella lysinilytica</name>
    <dbReference type="NCBI Taxonomy" id="433323"/>
    <lineage>
        <taxon>Bacteria</taxon>
        <taxon>Bacillati</taxon>
        <taxon>Bacillota</taxon>
        <taxon>Clostridia</taxon>
        <taxon>Peptostreptococcales</taxon>
        <taxon>Anaerovoracaceae</taxon>
        <taxon>Aminicella</taxon>
    </lineage>
</organism>
<keyword evidence="3" id="KW-1185">Reference proteome</keyword>
<sequence>MKKTLRLTLMAAIIVTMIMATAAIVSATTYNYSYTIQNKAGDGSLTLQTDVNLSQVFRAGSPKTVNYKISTDNGKNFGDYSEVITPNNSTGDSLHTYGLASYEDSITFDQLGEYFFDISGGPSSDSDYEFTMAKVYASAPSKIQIYSTPDRIYFNKKYVNYRTCGTTVIVQKVGSALQYLINTASGDVAYVKGFKPNKSYKFEIRSGNLVDKTLKYTSTAVKKTVPTGPSVKPVIKSVKVSNFKVKKFWSYNDLEWKYTSSYTLTVKLSKKASGTKGVVVTLGNGEQRKIKGTGKTFKMGFNSTTNHSEKGTRMGVVVKTYSNNTYMCYSYDSKTKKITIK</sequence>
<dbReference type="EMBL" id="SNXO01000040">
    <property type="protein sequence ID" value="TDP50329.1"/>
    <property type="molecule type" value="Genomic_DNA"/>
</dbReference>
<evidence type="ECO:0000313" key="2">
    <source>
        <dbReference type="EMBL" id="TDP50329.1"/>
    </source>
</evidence>
<accession>A0A4R6PXC6</accession>
<feature type="signal peptide" evidence="1">
    <location>
        <begin position="1"/>
        <end position="22"/>
    </location>
</feature>
<proteinExistence type="predicted"/>
<dbReference type="AlphaFoldDB" id="A0A4R6PXC6"/>
<evidence type="ECO:0000256" key="1">
    <source>
        <dbReference type="SAM" id="SignalP"/>
    </source>
</evidence>
<keyword evidence="1" id="KW-0732">Signal</keyword>
<gene>
    <name evidence="2" type="ORF">EV211_14011</name>
</gene>
<feature type="chain" id="PRO_5020723878" description="Fibronectin type-III domain-containing protein" evidence="1">
    <location>
        <begin position="23"/>
        <end position="341"/>
    </location>
</feature>